<dbReference type="NCBIfam" id="TIGR03597">
    <property type="entry name" value="GTPase_YqeH"/>
    <property type="match status" value="1"/>
</dbReference>
<reference evidence="2 3" key="1">
    <citation type="submission" date="2018-11" db="EMBL/GenBank/DDBJ databases">
        <title>Aerococcus sp. SJQ22, whole genome shotgun sequence.</title>
        <authorList>
            <person name="Sun L."/>
            <person name="Gao X."/>
            <person name="Chen W."/>
            <person name="Huang K."/>
        </authorList>
    </citation>
    <scope>NUCLEOTIDE SEQUENCE [LARGE SCALE GENOMIC DNA]</scope>
    <source>
        <strain evidence="2 3">SJQ22</strain>
    </source>
</reference>
<proteinExistence type="predicted"/>
<evidence type="ECO:0000313" key="3">
    <source>
        <dbReference type="Proteomes" id="UP000273977"/>
    </source>
</evidence>
<dbReference type="EMBL" id="RKMG01000008">
    <property type="protein sequence ID" value="RPA60844.1"/>
    <property type="molecule type" value="Genomic_DNA"/>
</dbReference>
<dbReference type="AlphaFoldDB" id="A0A3N4H6L4"/>
<keyword evidence="3" id="KW-1185">Reference proteome</keyword>
<accession>A0A3N4H6L4</accession>
<dbReference type="InterPro" id="IPR006073">
    <property type="entry name" value="GTP-bd"/>
</dbReference>
<dbReference type="Gene3D" id="3.40.50.300">
    <property type="entry name" value="P-loop containing nucleotide triphosphate hydrolases"/>
    <property type="match status" value="1"/>
</dbReference>
<dbReference type="PANTHER" id="PTHR46434">
    <property type="entry name" value="GENETIC INTERACTOR OF PROHIBITINS 3, MITOCHONDRIAL"/>
    <property type="match status" value="1"/>
</dbReference>
<dbReference type="InterPro" id="IPR050896">
    <property type="entry name" value="Mito_lipid_metab_GTPase"/>
</dbReference>
<comment type="caution">
    <text evidence="2">The sequence shown here is derived from an EMBL/GenBank/DDBJ whole genome shotgun (WGS) entry which is preliminary data.</text>
</comment>
<name>A0A3N4H6L4_9LACT</name>
<dbReference type="PANTHER" id="PTHR46434:SF1">
    <property type="entry name" value="GENETIC INTERACTOR OF PROHIBITINS 3, MITOCHONDRIAL"/>
    <property type="match status" value="1"/>
</dbReference>
<dbReference type="OrthoDB" id="9773841at2"/>
<dbReference type="PROSITE" id="PS51721">
    <property type="entry name" value="G_CP"/>
    <property type="match status" value="1"/>
</dbReference>
<dbReference type="Pfam" id="PF01926">
    <property type="entry name" value="MMR_HSR1"/>
    <property type="match status" value="1"/>
</dbReference>
<dbReference type="CDD" id="cd01855">
    <property type="entry name" value="YqeH"/>
    <property type="match status" value="1"/>
</dbReference>
<organism evidence="2 3">
    <name type="scientific">Aerococcus agrisoli</name>
    <dbReference type="NCBI Taxonomy" id="2487350"/>
    <lineage>
        <taxon>Bacteria</taxon>
        <taxon>Bacillati</taxon>
        <taxon>Bacillota</taxon>
        <taxon>Bacilli</taxon>
        <taxon>Lactobacillales</taxon>
        <taxon>Aerococcaceae</taxon>
        <taxon>Aerococcus</taxon>
    </lineage>
</organism>
<protein>
    <submittedName>
        <fullName evidence="2">Ribosome biogenesis GTPase YqeH</fullName>
    </submittedName>
</protein>
<evidence type="ECO:0000313" key="2">
    <source>
        <dbReference type="EMBL" id="RPA60844.1"/>
    </source>
</evidence>
<dbReference type="Pfam" id="PF21516">
    <property type="entry name" value="YqeH-like_C"/>
    <property type="match status" value="1"/>
</dbReference>
<dbReference type="InterPro" id="IPR027417">
    <property type="entry name" value="P-loop_NTPase"/>
</dbReference>
<dbReference type="GO" id="GO:0005525">
    <property type="term" value="F:GTP binding"/>
    <property type="evidence" value="ECO:0007669"/>
    <property type="project" value="InterPro"/>
</dbReference>
<dbReference type="InterPro" id="IPR030378">
    <property type="entry name" value="G_CP_dom"/>
</dbReference>
<gene>
    <name evidence="2" type="primary">yqeH</name>
    <name evidence="2" type="ORF">EF384_03855</name>
</gene>
<evidence type="ECO:0000259" key="1">
    <source>
        <dbReference type="PROSITE" id="PS51721"/>
    </source>
</evidence>
<dbReference type="InterPro" id="IPR048422">
    <property type="entry name" value="NOA1/YqeH-like_C"/>
</dbReference>
<dbReference type="Proteomes" id="UP000273977">
    <property type="component" value="Unassembled WGS sequence"/>
</dbReference>
<dbReference type="SUPFAM" id="SSF52540">
    <property type="entry name" value="P-loop containing nucleoside triphosphate hydrolases"/>
    <property type="match status" value="1"/>
</dbReference>
<dbReference type="InterPro" id="IPR019988">
    <property type="entry name" value="GTP-bd_ribosome_bgen_YqeH"/>
</dbReference>
<sequence length="375" mass="41903">MSNEENLYCVGCGALVQTEFPDQRGYTPKSAYEKGVESGLLYCQRCFKLRHYNTLEKVSTSADEFLAILNTLGDKDALIVNVIDIFDVAGSLINGLNRFVGKNQILMVANKMDAIPKAVKHNRIENWLRKYLKDNGIHVDELMLASAKKRENIDALLAKIDEMRQGRDVYVIGMANVGKSSIINRILQATGVQADVITTSQFPGTTLDLIEIPFDDADGNTANLIDTPGIMNDGQMTSLLKGKELVEVLPSKEIRPMTFQLNPEQTLFFGGLARLDFITGERTSFTVYMSNQVKIHRRKLEGSDEFYQEHLGGILQPPYAENVDEFPPLVRKEIAIKEPSDIVFPGLGWVTVNTPVRLAAYVPKGIDIFTREKLI</sequence>
<dbReference type="RefSeq" id="WP_123779669.1">
    <property type="nucleotide sequence ID" value="NZ_RKMG01000008.1"/>
</dbReference>
<feature type="domain" description="CP-type G" evidence="1">
    <location>
        <begin position="62"/>
        <end position="233"/>
    </location>
</feature>